<reference evidence="2 3" key="1">
    <citation type="submission" date="2018-05" db="EMBL/GenBank/DDBJ databases">
        <title>Genomic Encyclopedia of Type Strains, Phase IV (KMG-IV): sequencing the most valuable type-strain genomes for metagenomic binning, comparative biology and taxonomic classification.</title>
        <authorList>
            <person name="Goeker M."/>
        </authorList>
    </citation>
    <scope>NUCLEOTIDE SEQUENCE [LARGE SCALE GENOMIC DNA]</scope>
    <source>
        <strain evidence="2 3">DSM 2626</strain>
    </source>
</reference>
<proteinExistence type="predicted"/>
<accession>A0A8E2WA52</accession>
<dbReference type="AlphaFoldDB" id="A0A8E2WA52"/>
<gene>
    <name evidence="2" type="ORF">C8D77_106158</name>
</gene>
<feature type="region of interest" description="Disordered" evidence="1">
    <location>
        <begin position="11"/>
        <end position="34"/>
    </location>
</feature>
<name>A0A8E2WA52_RHILI</name>
<dbReference type="Proteomes" id="UP000245631">
    <property type="component" value="Unassembled WGS sequence"/>
</dbReference>
<feature type="compositionally biased region" description="Basic and acidic residues" evidence="1">
    <location>
        <begin position="14"/>
        <end position="24"/>
    </location>
</feature>
<dbReference type="EMBL" id="QGGH01000006">
    <property type="protein sequence ID" value="PWJ89835.1"/>
    <property type="molecule type" value="Genomic_DNA"/>
</dbReference>
<evidence type="ECO:0000256" key="1">
    <source>
        <dbReference type="SAM" id="MobiDB-lite"/>
    </source>
</evidence>
<evidence type="ECO:0000313" key="2">
    <source>
        <dbReference type="EMBL" id="PWJ89835.1"/>
    </source>
</evidence>
<evidence type="ECO:0000313" key="3">
    <source>
        <dbReference type="Proteomes" id="UP000245631"/>
    </source>
</evidence>
<protein>
    <submittedName>
        <fullName evidence="2">Uncharacterized protein</fullName>
    </submittedName>
</protein>
<organism evidence="2 3">
    <name type="scientific">Rhizobium loti</name>
    <name type="common">Mesorhizobium loti</name>
    <dbReference type="NCBI Taxonomy" id="381"/>
    <lineage>
        <taxon>Bacteria</taxon>
        <taxon>Pseudomonadati</taxon>
        <taxon>Pseudomonadota</taxon>
        <taxon>Alphaproteobacteria</taxon>
        <taxon>Hyphomicrobiales</taxon>
        <taxon>Phyllobacteriaceae</taxon>
        <taxon>Mesorhizobium</taxon>
    </lineage>
</organism>
<comment type="caution">
    <text evidence="2">The sequence shown here is derived from an EMBL/GenBank/DDBJ whole genome shotgun (WGS) entry which is preliminary data.</text>
</comment>
<sequence>MCFCFDGQGAMKPHRPDSCRERGRGAGAPEVSLSTARGEPDCLEAARAAEPAEAVQIGN</sequence>